<accession>A0A8S8ZET2</accession>
<organism evidence="1 2">
    <name type="scientific">Sordaria macrospora</name>
    <dbReference type="NCBI Taxonomy" id="5147"/>
    <lineage>
        <taxon>Eukaryota</taxon>
        <taxon>Fungi</taxon>
        <taxon>Dikarya</taxon>
        <taxon>Ascomycota</taxon>
        <taxon>Pezizomycotina</taxon>
        <taxon>Sordariomycetes</taxon>
        <taxon>Sordariomycetidae</taxon>
        <taxon>Sordariales</taxon>
        <taxon>Sordariaceae</taxon>
        <taxon>Sordaria</taxon>
    </lineage>
</organism>
<sequence>MPPSTGTCQDPTKCELSPEISNALERFSLPHNCKFAQAKRQLVDKIVSDIMNDKSSSITTVLQDELRKWENENRGKR</sequence>
<evidence type="ECO:0000313" key="1">
    <source>
        <dbReference type="EMBL" id="KAA8624145.1"/>
    </source>
</evidence>
<proteinExistence type="predicted"/>
<evidence type="ECO:0000313" key="2">
    <source>
        <dbReference type="Proteomes" id="UP000433876"/>
    </source>
</evidence>
<comment type="caution">
    <text evidence="1">The sequence shown here is derived from an EMBL/GenBank/DDBJ whole genome shotgun (WGS) entry which is preliminary data.</text>
</comment>
<dbReference type="VEuPathDB" id="FungiDB:SMAC_12719"/>
<gene>
    <name evidence="1" type="ORF">SMACR_12719</name>
</gene>
<dbReference type="AlphaFoldDB" id="A0A8S8ZET2"/>
<dbReference type="EMBL" id="NMPR01000254">
    <property type="protein sequence ID" value="KAA8624145.1"/>
    <property type="molecule type" value="Genomic_DNA"/>
</dbReference>
<protein>
    <submittedName>
        <fullName evidence="1">Uncharacterized protein</fullName>
    </submittedName>
</protein>
<reference evidence="1 2" key="1">
    <citation type="submission" date="2017-07" db="EMBL/GenBank/DDBJ databases">
        <title>Genome sequence of the Sordaria macrospora wild type strain R19027.</title>
        <authorList>
            <person name="Nowrousian M."/>
            <person name="Teichert I."/>
            <person name="Kueck U."/>
        </authorList>
    </citation>
    <scope>NUCLEOTIDE SEQUENCE [LARGE SCALE GENOMIC DNA]</scope>
    <source>
        <strain evidence="1 2">R19027</strain>
        <tissue evidence="1">Mycelium</tissue>
    </source>
</reference>
<name>A0A8S8ZET2_SORMA</name>
<dbReference type="Proteomes" id="UP000433876">
    <property type="component" value="Unassembled WGS sequence"/>
</dbReference>